<dbReference type="SUPFAM" id="SSF46689">
    <property type="entry name" value="Homeodomain-like"/>
    <property type="match status" value="1"/>
</dbReference>
<reference evidence="6" key="1">
    <citation type="journal article" date="2019" name="Int. J. Syst. Evol. Microbiol.">
        <title>The Global Catalogue of Microorganisms (GCM) 10K type strain sequencing project: providing services to taxonomists for standard genome sequencing and annotation.</title>
        <authorList>
            <consortium name="The Broad Institute Genomics Platform"/>
            <consortium name="The Broad Institute Genome Sequencing Center for Infectious Disease"/>
            <person name="Wu L."/>
            <person name="Ma J."/>
        </authorList>
    </citation>
    <scope>NUCLEOTIDE SEQUENCE [LARGE SCALE GENOMIC DNA]</scope>
    <source>
        <strain evidence="6">CCUG 49584</strain>
    </source>
</reference>
<dbReference type="InterPro" id="IPR018060">
    <property type="entry name" value="HTH_AraC"/>
</dbReference>
<evidence type="ECO:0000256" key="1">
    <source>
        <dbReference type="ARBA" id="ARBA00023015"/>
    </source>
</evidence>
<feature type="domain" description="HTH araC/xylS-type" evidence="4">
    <location>
        <begin position="181"/>
        <end position="279"/>
    </location>
</feature>
<gene>
    <name evidence="5" type="ORF">ACFQ35_04325</name>
</gene>
<dbReference type="Pfam" id="PF12833">
    <property type="entry name" value="HTH_18"/>
    <property type="match status" value="1"/>
</dbReference>
<keyword evidence="3" id="KW-0804">Transcription</keyword>
<comment type="caution">
    <text evidence="5">The sequence shown here is derived from an EMBL/GenBank/DDBJ whole genome shotgun (WGS) entry which is preliminary data.</text>
</comment>
<protein>
    <submittedName>
        <fullName evidence="5">Helix-turn-helix domain-containing protein</fullName>
    </submittedName>
</protein>
<dbReference type="Gene3D" id="1.10.10.60">
    <property type="entry name" value="Homeodomain-like"/>
    <property type="match status" value="1"/>
</dbReference>
<accession>A0ABW3V170</accession>
<keyword evidence="2" id="KW-0238">DNA-binding</keyword>
<sequence length="290" mass="34038">MDKTEINSTLSLISDNEFLMGKGPLAEADNQLLSLSYLVLVICQTGSAEFDVNFRRYQMQKDDFLVLYDDSIVMVRNRTADFACSYYLIDRSMAADIAYGLPNELFLFLSRHPFFTADSNTISFLRLWEQMTACLQEQVLQYQRAILVNQFQNLFLWLSNKTTGFDIAEKNDYSRQEALCWKFWELIFLHCRQQREVAFYASLLNVTPYYLSQLTRRFFNDAPKTLIDRQVILEIKKQLLQPKRSMQQIAHDLQFTDASYLSKYFKRHTGMGLTEYRKKISYFPAAANNC</sequence>
<name>A0ABW3V170_9HYPH</name>
<dbReference type="PROSITE" id="PS01124">
    <property type="entry name" value="HTH_ARAC_FAMILY_2"/>
    <property type="match status" value="1"/>
</dbReference>
<dbReference type="RefSeq" id="WP_289388570.1">
    <property type="nucleotide sequence ID" value="NZ_JAUCBM010000014.1"/>
</dbReference>
<dbReference type="PANTHER" id="PTHR43280">
    <property type="entry name" value="ARAC-FAMILY TRANSCRIPTIONAL REGULATOR"/>
    <property type="match status" value="1"/>
</dbReference>
<dbReference type="InterPro" id="IPR009057">
    <property type="entry name" value="Homeodomain-like_sf"/>
</dbReference>
<evidence type="ECO:0000259" key="4">
    <source>
        <dbReference type="PROSITE" id="PS01124"/>
    </source>
</evidence>
<keyword evidence="1" id="KW-0805">Transcription regulation</keyword>
<evidence type="ECO:0000256" key="2">
    <source>
        <dbReference type="ARBA" id="ARBA00023125"/>
    </source>
</evidence>
<dbReference type="SMART" id="SM00342">
    <property type="entry name" value="HTH_ARAC"/>
    <property type="match status" value="1"/>
</dbReference>
<evidence type="ECO:0000256" key="3">
    <source>
        <dbReference type="ARBA" id="ARBA00023163"/>
    </source>
</evidence>
<dbReference type="Proteomes" id="UP001597263">
    <property type="component" value="Unassembled WGS sequence"/>
</dbReference>
<organism evidence="5 6">
    <name type="scientific">Pseudochrobactrum kiredjianiae</name>
    <dbReference type="NCBI Taxonomy" id="386305"/>
    <lineage>
        <taxon>Bacteria</taxon>
        <taxon>Pseudomonadati</taxon>
        <taxon>Pseudomonadota</taxon>
        <taxon>Alphaproteobacteria</taxon>
        <taxon>Hyphomicrobiales</taxon>
        <taxon>Brucellaceae</taxon>
        <taxon>Pseudochrobactrum</taxon>
    </lineage>
</organism>
<dbReference type="PANTHER" id="PTHR43280:SF32">
    <property type="entry name" value="TRANSCRIPTIONAL REGULATORY PROTEIN"/>
    <property type="match status" value="1"/>
</dbReference>
<evidence type="ECO:0000313" key="6">
    <source>
        <dbReference type="Proteomes" id="UP001597263"/>
    </source>
</evidence>
<proteinExistence type="predicted"/>
<evidence type="ECO:0000313" key="5">
    <source>
        <dbReference type="EMBL" id="MFD1226387.1"/>
    </source>
</evidence>
<dbReference type="EMBL" id="JBHTMA010000025">
    <property type="protein sequence ID" value="MFD1226387.1"/>
    <property type="molecule type" value="Genomic_DNA"/>
</dbReference>
<keyword evidence="6" id="KW-1185">Reference proteome</keyword>